<evidence type="ECO:0000313" key="3">
    <source>
        <dbReference type="Proteomes" id="UP000054477"/>
    </source>
</evidence>
<evidence type="ECO:0008006" key="4">
    <source>
        <dbReference type="Google" id="ProtNLM"/>
    </source>
</evidence>
<sequence length="128" mass="14563">MFSVSICFSMFLLEIMIVFAGFWSDTASRRVTTFVSLSEPFKPCAEATKYPIDLKNPSNPFHPLRANPSAISLSWLHQMCSSFFGSSENKIRPIRAAHRPFDGDGRRSTAVNWFWRPPVPTRTFTLIS</sequence>
<organism evidence="2 3">
    <name type="scientific">Laccaria amethystina LaAM-08-1</name>
    <dbReference type="NCBI Taxonomy" id="1095629"/>
    <lineage>
        <taxon>Eukaryota</taxon>
        <taxon>Fungi</taxon>
        <taxon>Dikarya</taxon>
        <taxon>Basidiomycota</taxon>
        <taxon>Agaricomycotina</taxon>
        <taxon>Agaricomycetes</taxon>
        <taxon>Agaricomycetidae</taxon>
        <taxon>Agaricales</taxon>
        <taxon>Agaricineae</taxon>
        <taxon>Hydnangiaceae</taxon>
        <taxon>Laccaria</taxon>
    </lineage>
</organism>
<keyword evidence="1" id="KW-0732">Signal</keyword>
<feature type="signal peptide" evidence="1">
    <location>
        <begin position="1"/>
        <end position="20"/>
    </location>
</feature>
<protein>
    <recommendedName>
        <fullName evidence="4">Secreted protein</fullName>
    </recommendedName>
</protein>
<evidence type="ECO:0000256" key="1">
    <source>
        <dbReference type="SAM" id="SignalP"/>
    </source>
</evidence>
<feature type="chain" id="PRO_5002216879" description="Secreted protein" evidence="1">
    <location>
        <begin position="21"/>
        <end position="128"/>
    </location>
</feature>
<gene>
    <name evidence="2" type="ORF">K443DRAFT_319739</name>
</gene>
<name>A0A0C9XLU9_9AGAR</name>
<dbReference type="EMBL" id="KN838556">
    <property type="protein sequence ID" value="KIK06006.1"/>
    <property type="molecule type" value="Genomic_DNA"/>
</dbReference>
<reference evidence="3" key="2">
    <citation type="submission" date="2015-01" db="EMBL/GenBank/DDBJ databases">
        <title>Evolutionary Origins and Diversification of the Mycorrhizal Mutualists.</title>
        <authorList>
            <consortium name="DOE Joint Genome Institute"/>
            <consortium name="Mycorrhizal Genomics Consortium"/>
            <person name="Kohler A."/>
            <person name="Kuo A."/>
            <person name="Nagy L.G."/>
            <person name="Floudas D."/>
            <person name="Copeland A."/>
            <person name="Barry K.W."/>
            <person name="Cichocki N."/>
            <person name="Veneault-Fourrey C."/>
            <person name="LaButti K."/>
            <person name="Lindquist E.A."/>
            <person name="Lipzen A."/>
            <person name="Lundell T."/>
            <person name="Morin E."/>
            <person name="Murat C."/>
            <person name="Riley R."/>
            <person name="Ohm R."/>
            <person name="Sun H."/>
            <person name="Tunlid A."/>
            <person name="Henrissat B."/>
            <person name="Grigoriev I.V."/>
            <person name="Hibbett D.S."/>
            <person name="Martin F."/>
        </authorList>
    </citation>
    <scope>NUCLEOTIDE SEQUENCE [LARGE SCALE GENOMIC DNA]</scope>
    <source>
        <strain evidence="3">LaAM-08-1</strain>
    </source>
</reference>
<dbReference type="HOGENOM" id="CLU_1959916_0_0_1"/>
<proteinExistence type="predicted"/>
<evidence type="ECO:0000313" key="2">
    <source>
        <dbReference type="EMBL" id="KIK06006.1"/>
    </source>
</evidence>
<keyword evidence="3" id="KW-1185">Reference proteome</keyword>
<reference evidence="2 3" key="1">
    <citation type="submission" date="2014-04" db="EMBL/GenBank/DDBJ databases">
        <authorList>
            <consortium name="DOE Joint Genome Institute"/>
            <person name="Kuo A."/>
            <person name="Kohler A."/>
            <person name="Nagy L.G."/>
            <person name="Floudas D."/>
            <person name="Copeland A."/>
            <person name="Barry K.W."/>
            <person name="Cichocki N."/>
            <person name="Veneault-Fourrey C."/>
            <person name="LaButti K."/>
            <person name="Lindquist E.A."/>
            <person name="Lipzen A."/>
            <person name="Lundell T."/>
            <person name="Morin E."/>
            <person name="Murat C."/>
            <person name="Sun H."/>
            <person name="Tunlid A."/>
            <person name="Henrissat B."/>
            <person name="Grigoriev I.V."/>
            <person name="Hibbett D.S."/>
            <person name="Martin F."/>
            <person name="Nordberg H.P."/>
            <person name="Cantor M.N."/>
            <person name="Hua S.X."/>
        </authorList>
    </citation>
    <scope>NUCLEOTIDE SEQUENCE [LARGE SCALE GENOMIC DNA]</scope>
    <source>
        <strain evidence="2 3">LaAM-08-1</strain>
    </source>
</reference>
<dbReference type="AlphaFoldDB" id="A0A0C9XLU9"/>
<accession>A0A0C9XLU9</accession>
<dbReference type="Proteomes" id="UP000054477">
    <property type="component" value="Unassembled WGS sequence"/>
</dbReference>